<feature type="compositionally biased region" description="Low complexity" evidence="1">
    <location>
        <begin position="592"/>
        <end position="603"/>
    </location>
</feature>
<evidence type="ECO:0000313" key="3">
    <source>
        <dbReference type="Proteomes" id="UP000813824"/>
    </source>
</evidence>
<feature type="compositionally biased region" description="Polar residues" evidence="1">
    <location>
        <begin position="478"/>
        <end position="487"/>
    </location>
</feature>
<feature type="region of interest" description="Disordered" evidence="1">
    <location>
        <begin position="192"/>
        <end position="229"/>
    </location>
</feature>
<dbReference type="AlphaFoldDB" id="A0A8K0XSV2"/>
<gene>
    <name evidence="2" type="ORF">BXZ70DRAFT_734076</name>
</gene>
<feature type="region of interest" description="Disordered" evidence="1">
    <location>
        <begin position="407"/>
        <end position="713"/>
    </location>
</feature>
<feature type="compositionally biased region" description="Low complexity" evidence="1">
    <location>
        <begin position="283"/>
        <end position="292"/>
    </location>
</feature>
<feature type="region of interest" description="Disordered" evidence="1">
    <location>
        <begin position="259"/>
        <end position="312"/>
    </location>
</feature>
<dbReference type="OrthoDB" id="3243413at2759"/>
<sequence>MPARPRTPSPGPDEPKYLTVVSPYPLHANMELLGDLKQTVYWIASCIGPDPLFAVFHKPSAPNMIIIEVARSFDKWETLLGEHKWADFLRLPTHEERDKVSQIFYCKFSTGREVQKHGWLRKDVESAWFQSWTPKNRIIKQPYPSTSYCPTPSEDMTNAPLCRPLPVKSFPPPPPPRMPPVGSPEWLRMKEKTRKETPPATQPKSAWAKGPPNRASAPGSANGWLTPELGGVRPATVRNIPAASGPVLPPGINTATPLAIANSNSTSPSSLENDWSNVPPPLSRGGSNSSSGSGSGSIVATPLSTGEGSSIAGGTVEDFARAVASVTLDDETYDVGEDVADDPWDAVSAADAAPMDEEVATQDDQTIWAGYTFKDPGDANTDKDKEPPIECIEHGKLCKRGICKQYKAQKRERERAKEAAERRAEMEQKVAAKNKKKKEGTTTKYKMLPTRPTPPHIVPPTNNVADSGWGQQPAGAASSRQNGSSAATKDAPADSPARPARGRRMNTVAAAAGSPSDATPPATAPVSDDGWGHISVGPWGSGNGTRVGGAKKPPSSVASSGWGNPSEGPWGSGDAAAPPGMARRKPPSSVASSNGWGNISNGPWGPGPGGAKKKGPSSVVSAASSAGWGNVSDGPWAGSRAPSVRHDPDDDDSDDAKTVDGRDEEEKEAVRGRPAWGSSGNGKKSWAEQVEDEDNRSVTSSNSGWGRISNGPW</sequence>
<feature type="compositionally biased region" description="Basic and acidic residues" evidence="1">
    <location>
        <begin position="375"/>
        <end position="387"/>
    </location>
</feature>
<evidence type="ECO:0000256" key="1">
    <source>
        <dbReference type="SAM" id="MobiDB-lite"/>
    </source>
</evidence>
<keyword evidence="3" id="KW-1185">Reference proteome</keyword>
<name>A0A8K0XSV2_9AGAR</name>
<organism evidence="2 3">
    <name type="scientific">Cristinia sonorae</name>
    <dbReference type="NCBI Taxonomy" id="1940300"/>
    <lineage>
        <taxon>Eukaryota</taxon>
        <taxon>Fungi</taxon>
        <taxon>Dikarya</taxon>
        <taxon>Basidiomycota</taxon>
        <taxon>Agaricomycotina</taxon>
        <taxon>Agaricomycetes</taxon>
        <taxon>Agaricomycetidae</taxon>
        <taxon>Agaricales</taxon>
        <taxon>Pleurotineae</taxon>
        <taxon>Stephanosporaceae</taxon>
        <taxon>Cristinia</taxon>
    </lineage>
</organism>
<feature type="compositionally biased region" description="Low complexity" evidence="1">
    <location>
        <begin position="616"/>
        <end position="632"/>
    </location>
</feature>
<feature type="compositionally biased region" description="Low complexity" evidence="1">
    <location>
        <begin position="507"/>
        <end position="529"/>
    </location>
</feature>
<dbReference type="EMBL" id="JAEVFJ010000007">
    <property type="protein sequence ID" value="KAH8103490.1"/>
    <property type="molecule type" value="Genomic_DNA"/>
</dbReference>
<accession>A0A8K0XSV2</accession>
<comment type="caution">
    <text evidence="2">The sequence shown here is derived from an EMBL/GenBank/DDBJ whole genome shotgun (WGS) entry which is preliminary data.</text>
</comment>
<feature type="compositionally biased region" description="Polar residues" evidence="1">
    <location>
        <begin position="259"/>
        <end position="276"/>
    </location>
</feature>
<proteinExistence type="predicted"/>
<dbReference type="Proteomes" id="UP000813824">
    <property type="component" value="Unassembled WGS sequence"/>
</dbReference>
<feature type="region of interest" description="Disordered" evidence="1">
    <location>
        <begin position="350"/>
        <end position="387"/>
    </location>
</feature>
<feature type="compositionally biased region" description="Basic and acidic residues" evidence="1">
    <location>
        <begin position="409"/>
        <end position="430"/>
    </location>
</feature>
<evidence type="ECO:0000313" key="2">
    <source>
        <dbReference type="EMBL" id="KAH8103490.1"/>
    </source>
</evidence>
<protein>
    <submittedName>
        <fullName evidence="2">Uncharacterized protein</fullName>
    </submittedName>
</protein>
<reference evidence="2" key="1">
    <citation type="journal article" date="2021" name="New Phytol.">
        <title>Evolutionary innovations through gain and loss of genes in the ectomycorrhizal Boletales.</title>
        <authorList>
            <person name="Wu G."/>
            <person name="Miyauchi S."/>
            <person name="Morin E."/>
            <person name="Kuo A."/>
            <person name="Drula E."/>
            <person name="Varga T."/>
            <person name="Kohler A."/>
            <person name="Feng B."/>
            <person name="Cao Y."/>
            <person name="Lipzen A."/>
            <person name="Daum C."/>
            <person name="Hundley H."/>
            <person name="Pangilinan J."/>
            <person name="Johnson J."/>
            <person name="Barry K."/>
            <person name="LaButti K."/>
            <person name="Ng V."/>
            <person name="Ahrendt S."/>
            <person name="Min B."/>
            <person name="Choi I.G."/>
            <person name="Park H."/>
            <person name="Plett J.M."/>
            <person name="Magnuson J."/>
            <person name="Spatafora J.W."/>
            <person name="Nagy L.G."/>
            <person name="Henrissat B."/>
            <person name="Grigoriev I.V."/>
            <person name="Yang Z.L."/>
            <person name="Xu J."/>
            <person name="Martin F.M."/>
        </authorList>
    </citation>
    <scope>NUCLEOTIDE SEQUENCE</scope>
    <source>
        <strain evidence="2">KKN 215</strain>
    </source>
</reference>